<evidence type="ECO:0000256" key="16">
    <source>
        <dbReference type="ARBA" id="ARBA00023136"/>
    </source>
</evidence>
<dbReference type="FunCoup" id="A0A419PNJ1">
    <property type="interactions" value="481"/>
</dbReference>
<keyword evidence="12" id="KW-0418">Kinase</keyword>
<comment type="subcellular location">
    <subcellularLocation>
        <location evidence="3">Membrane</location>
        <topology evidence="3">Single-pass type I membrane protein</topology>
    </subcellularLocation>
</comment>
<accession>A0A419PNJ1</accession>
<keyword evidence="9" id="KW-0479">Metal-binding</keyword>
<keyword evidence="11" id="KW-0547">Nucleotide-binding</keyword>
<keyword evidence="13" id="KW-0067">ATP-binding</keyword>
<dbReference type="EC" id="2.7.11.30" evidence="5"/>
<dbReference type="Gene3D" id="1.10.510.10">
    <property type="entry name" value="Transferase(Phosphotransferase) domain 1"/>
    <property type="match status" value="1"/>
</dbReference>
<comment type="cofactor">
    <cofactor evidence="1">
        <name>Mn(2+)</name>
        <dbReference type="ChEBI" id="CHEBI:29035"/>
    </cofactor>
</comment>
<dbReference type="InParanoid" id="A0A419PNJ1"/>
<sequence>MTAERSLRCVCSPPEHCDVNQNGICITNVGCYHSAVIGGQHATESFGCFQNDSMHLLFSCKITQNPKIRIRCCTKRDFCNRHLLLDRLAKNAISGERDSLSNTSNSGVQVLFADGWKSLVTEMESSHLKEDQMITWNNAQRHGSYLGARPDSKHMMLFRIGPLWLAAFLIVVFVVCALLLWIFSKRGSRSTDKTDKTCHVFTSPNLPSINNQCVVRSYPTGLLKSHRIKRFSSGNPMLKVERCYSVNHKIFDSKSPKANPEVHSDMLSYCEAQQGNSKNKKILQTATAMTGERKKEDRMSLCFAKRMQKSPRLLAVWLPCTHAPKQSENFHQTFFAQVKGTTIPGNICHQPPCLVSGSSGSGSGVPFLVQRTIARQIELKDCIGCGRFGEVWHGLYEGEDVAVKIFSSRDEQSWLRETTIFTRLNLRHENLLSYLASDLTSRNGCTQLWMITQYHSAGSLYDYLQRNTFPVSVGLLLAASSAKGLCYLHSVIAGVHGKPAIAHRDIKSKNILVQANGTCCIADLGLAEVHHGSNETSFFACPNYKVGTKRYMAPETLSILCTTYAAFEGYSISSGMSENETLMDTHVCPPRLSFETLKAADVYAFSLVLWEVLRRCTLQDSDDADPYMLPYGDLVDSDPTFQTMYQIVCVDALRPPFSSRWVNDKQMERCTRLMMECWHPQPEFRLTMLRVKKTLKELLVASQMEESNNSSRVKHPEI</sequence>
<dbReference type="InterPro" id="IPR000472">
    <property type="entry name" value="Activin_recp"/>
</dbReference>
<evidence type="ECO:0000256" key="1">
    <source>
        <dbReference type="ARBA" id="ARBA00001936"/>
    </source>
</evidence>
<evidence type="ECO:0000256" key="9">
    <source>
        <dbReference type="ARBA" id="ARBA00022723"/>
    </source>
</evidence>
<dbReference type="SUPFAM" id="SSF56112">
    <property type="entry name" value="Protein kinase-like (PK-like)"/>
    <property type="match status" value="1"/>
</dbReference>
<dbReference type="AlphaFoldDB" id="A0A419PNJ1"/>
<evidence type="ECO:0000256" key="8">
    <source>
        <dbReference type="ARBA" id="ARBA00022692"/>
    </source>
</evidence>
<dbReference type="Proteomes" id="UP000286415">
    <property type="component" value="Unassembled WGS sequence"/>
</dbReference>
<dbReference type="SMART" id="SM00467">
    <property type="entry name" value="GS"/>
    <property type="match status" value="1"/>
</dbReference>
<comment type="caution">
    <text evidence="18">The sequence shown here is derived from an EMBL/GenBank/DDBJ whole genome shotgun (WGS) entry which is preliminary data.</text>
</comment>
<dbReference type="Gene3D" id="3.30.200.20">
    <property type="entry name" value="Phosphorylase Kinase, domain 1"/>
    <property type="match status" value="1"/>
</dbReference>
<dbReference type="InterPro" id="IPR008271">
    <property type="entry name" value="Ser/Thr_kinase_AS"/>
</dbReference>
<evidence type="ECO:0000256" key="3">
    <source>
        <dbReference type="ARBA" id="ARBA00004479"/>
    </source>
</evidence>
<dbReference type="SMART" id="SM00220">
    <property type="entry name" value="S_TKc"/>
    <property type="match status" value="1"/>
</dbReference>
<evidence type="ECO:0000313" key="19">
    <source>
        <dbReference type="Proteomes" id="UP000286415"/>
    </source>
</evidence>
<keyword evidence="16" id="KW-0472">Membrane</keyword>
<reference evidence="18 19" key="1">
    <citation type="journal article" date="2018" name="Biotechnol. Adv.">
        <title>Improved genomic resources and new bioinformatic workflow for the carcinogenic parasite Clonorchis sinensis: Biotechnological implications.</title>
        <authorList>
            <person name="Wang D."/>
            <person name="Korhonen P.K."/>
            <person name="Gasser R.B."/>
            <person name="Young N.D."/>
        </authorList>
    </citation>
    <scope>NUCLEOTIDE SEQUENCE [LARGE SCALE GENOMIC DNA]</scope>
    <source>
        <strain evidence="18">Cs-k2</strain>
    </source>
</reference>
<dbReference type="InterPro" id="IPR045860">
    <property type="entry name" value="Snake_toxin-like_sf"/>
</dbReference>
<comment type="cofactor">
    <cofactor evidence="2">
        <name>Mg(2+)</name>
        <dbReference type="ChEBI" id="CHEBI:18420"/>
    </cofactor>
</comment>
<keyword evidence="14" id="KW-0460">Magnesium</keyword>
<keyword evidence="6" id="KW-0723">Serine/threonine-protein kinase</keyword>
<dbReference type="PROSITE" id="PS00108">
    <property type="entry name" value="PROTEIN_KINASE_ST"/>
    <property type="match status" value="1"/>
</dbReference>
<name>A0A419PNJ1_CLOSI</name>
<evidence type="ECO:0000256" key="15">
    <source>
        <dbReference type="ARBA" id="ARBA00022989"/>
    </source>
</evidence>
<evidence type="ECO:0000256" key="6">
    <source>
        <dbReference type="ARBA" id="ARBA00022527"/>
    </source>
</evidence>
<dbReference type="PROSITE" id="PS00107">
    <property type="entry name" value="PROTEIN_KINASE_ATP"/>
    <property type="match status" value="1"/>
</dbReference>
<dbReference type="PROSITE" id="PS50011">
    <property type="entry name" value="PROTEIN_KINASE_DOM"/>
    <property type="match status" value="1"/>
</dbReference>
<evidence type="ECO:0000256" key="7">
    <source>
        <dbReference type="ARBA" id="ARBA00022679"/>
    </source>
</evidence>
<dbReference type="GO" id="GO:0005524">
    <property type="term" value="F:ATP binding"/>
    <property type="evidence" value="ECO:0007669"/>
    <property type="project" value="UniProtKB-UniRule"/>
</dbReference>
<keyword evidence="7" id="KW-0808">Transferase</keyword>
<dbReference type="Pfam" id="PF08515">
    <property type="entry name" value="TGF_beta_GS"/>
    <property type="match status" value="1"/>
</dbReference>
<comment type="similarity">
    <text evidence="4">Belongs to the protein kinase superfamily. TKL Ser/Thr protein kinase family. TGFB receptor subfamily.</text>
</comment>
<evidence type="ECO:0000256" key="17">
    <source>
        <dbReference type="ARBA" id="ARBA00023170"/>
    </source>
</evidence>
<dbReference type="InterPro" id="IPR017441">
    <property type="entry name" value="Protein_kinase_ATP_BS"/>
</dbReference>
<dbReference type="InterPro" id="IPR000333">
    <property type="entry name" value="TGFB_receptor"/>
</dbReference>
<dbReference type="InterPro" id="IPR001245">
    <property type="entry name" value="Ser-Thr/Tyr_kinase_cat_dom"/>
</dbReference>
<keyword evidence="10" id="KW-0732">Signal</keyword>
<dbReference type="PANTHER" id="PTHR23255:SF72">
    <property type="entry name" value="RECEPTOR PROTEIN SERINE_THREONINE KINASE"/>
    <property type="match status" value="1"/>
</dbReference>
<organism evidence="18 19">
    <name type="scientific">Clonorchis sinensis</name>
    <name type="common">Chinese liver fluke</name>
    <dbReference type="NCBI Taxonomy" id="79923"/>
    <lineage>
        <taxon>Eukaryota</taxon>
        <taxon>Metazoa</taxon>
        <taxon>Spiralia</taxon>
        <taxon>Lophotrochozoa</taxon>
        <taxon>Platyhelminthes</taxon>
        <taxon>Trematoda</taxon>
        <taxon>Digenea</taxon>
        <taxon>Opisthorchiida</taxon>
        <taxon>Opisthorchiata</taxon>
        <taxon>Opisthorchiidae</taxon>
        <taxon>Clonorchis</taxon>
    </lineage>
</organism>
<dbReference type="STRING" id="79923.A0A419PNJ1"/>
<dbReference type="GO" id="GO:0071363">
    <property type="term" value="P:cellular response to growth factor stimulus"/>
    <property type="evidence" value="ECO:0007669"/>
    <property type="project" value="TreeGrafter"/>
</dbReference>
<evidence type="ECO:0000256" key="5">
    <source>
        <dbReference type="ARBA" id="ARBA00012401"/>
    </source>
</evidence>
<evidence type="ECO:0000256" key="10">
    <source>
        <dbReference type="ARBA" id="ARBA00022729"/>
    </source>
</evidence>
<keyword evidence="17 18" id="KW-0675">Receptor</keyword>
<evidence type="ECO:0000256" key="4">
    <source>
        <dbReference type="ARBA" id="ARBA00009605"/>
    </source>
</evidence>
<keyword evidence="15" id="KW-1133">Transmembrane helix</keyword>
<dbReference type="PANTHER" id="PTHR23255">
    <property type="entry name" value="TRANSFORMING GROWTH FACTOR-BETA RECEPTOR TYPE I AND II"/>
    <property type="match status" value="1"/>
</dbReference>
<keyword evidence="19" id="KW-1185">Reference proteome</keyword>
<evidence type="ECO:0000256" key="11">
    <source>
        <dbReference type="ARBA" id="ARBA00022741"/>
    </source>
</evidence>
<dbReference type="Pfam" id="PF07714">
    <property type="entry name" value="PK_Tyr_Ser-Thr"/>
    <property type="match status" value="1"/>
</dbReference>
<keyword evidence="8" id="KW-0812">Transmembrane</keyword>
<evidence type="ECO:0000256" key="13">
    <source>
        <dbReference type="ARBA" id="ARBA00022840"/>
    </source>
</evidence>
<evidence type="ECO:0000256" key="2">
    <source>
        <dbReference type="ARBA" id="ARBA00001946"/>
    </source>
</evidence>
<reference evidence="18 19" key="2">
    <citation type="journal article" date="2021" name="Genomics">
        <title>High-quality reference genome for Clonorchis sinensis.</title>
        <authorList>
            <person name="Young N.D."/>
            <person name="Stroehlein A.J."/>
            <person name="Kinkar L."/>
            <person name="Wang T."/>
            <person name="Sohn W.M."/>
            <person name="Chang B.C.H."/>
            <person name="Kaur P."/>
            <person name="Weisz D."/>
            <person name="Dudchenko O."/>
            <person name="Aiden E.L."/>
            <person name="Korhonen P.K."/>
            <person name="Gasser R.B."/>
        </authorList>
    </citation>
    <scope>NUCLEOTIDE SEQUENCE [LARGE SCALE GENOMIC DNA]</scope>
    <source>
        <strain evidence="18">Cs-k2</strain>
    </source>
</reference>
<gene>
    <name evidence="18" type="ORF">CSKR_105620</name>
</gene>
<dbReference type="EMBL" id="NIRI02000042">
    <property type="protein sequence ID" value="KAG5451030.1"/>
    <property type="molecule type" value="Genomic_DNA"/>
</dbReference>
<dbReference type="GO" id="GO:0070724">
    <property type="term" value="C:BMP receptor complex"/>
    <property type="evidence" value="ECO:0007669"/>
    <property type="project" value="TreeGrafter"/>
</dbReference>
<evidence type="ECO:0000256" key="12">
    <source>
        <dbReference type="ARBA" id="ARBA00022777"/>
    </source>
</evidence>
<dbReference type="InterPro" id="IPR011009">
    <property type="entry name" value="Kinase-like_dom_sf"/>
</dbReference>
<proteinExistence type="inferred from homology"/>
<evidence type="ECO:0000313" key="18">
    <source>
        <dbReference type="EMBL" id="KAG5451030.1"/>
    </source>
</evidence>
<dbReference type="OrthoDB" id="69842at2759"/>
<protein>
    <recommendedName>
        <fullName evidence="5">receptor protein serine/threonine kinase</fullName>
        <ecNumber evidence="5">2.7.11.30</ecNumber>
    </recommendedName>
</protein>
<evidence type="ECO:0000256" key="14">
    <source>
        <dbReference type="ARBA" id="ARBA00022842"/>
    </source>
</evidence>
<dbReference type="PROSITE" id="PS51256">
    <property type="entry name" value="GS"/>
    <property type="match status" value="1"/>
</dbReference>
<dbReference type="GO" id="GO:0004675">
    <property type="term" value="F:transmembrane receptor protein serine/threonine kinase activity"/>
    <property type="evidence" value="ECO:0007669"/>
    <property type="project" value="UniProtKB-EC"/>
</dbReference>
<dbReference type="InterPro" id="IPR003605">
    <property type="entry name" value="GS_dom"/>
</dbReference>
<dbReference type="Gene3D" id="2.10.60.10">
    <property type="entry name" value="CD59"/>
    <property type="match status" value="1"/>
</dbReference>
<dbReference type="InterPro" id="IPR000719">
    <property type="entry name" value="Prot_kinase_dom"/>
</dbReference>
<dbReference type="Pfam" id="PF01064">
    <property type="entry name" value="Activin_recp"/>
    <property type="match status" value="1"/>
</dbReference>
<dbReference type="CDD" id="cd23586">
    <property type="entry name" value="TFP_LU_ECD_sma6"/>
    <property type="match status" value="1"/>
</dbReference>